<feature type="region of interest" description="Disordered" evidence="1">
    <location>
        <begin position="258"/>
        <end position="665"/>
    </location>
</feature>
<dbReference type="EMBL" id="CAICTM010001759">
    <property type="protein sequence ID" value="CAB9525998.1"/>
    <property type="molecule type" value="Genomic_DNA"/>
</dbReference>
<evidence type="ECO:0000256" key="1">
    <source>
        <dbReference type="SAM" id="MobiDB-lite"/>
    </source>
</evidence>
<feature type="region of interest" description="Disordered" evidence="1">
    <location>
        <begin position="184"/>
        <end position="233"/>
    </location>
</feature>
<feature type="compositionally biased region" description="Basic and acidic residues" evidence="1">
    <location>
        <begin position="565"/>
        <end position="580"/>
    </location>
</feature>
<feature type="compositionally biased region" description="Basic residues" evidence="1">
    <location>
        <begin position="1095"/>
        <end position="1104"/>
    </location>
</feature>
<evidence type="ECO:0000313" key="3">
    <source>
        <dbReference type="Proteomes" id="UP001153069"/>
    </source>
</evidence>
<feature type="compositionally biased region" description="Low complexity" evidence="1">
    <location>
        <begin position="74"/>
        <end position="83"/>
    </location>
</feature>
<feature type="compositionally biased region" description="Low complexity" evidence="1">
    <location>
        <begin position="29"/>
        <end position="39"/>
    </location>
</feature>
<feature type="compositionally biased region" description="Low complexity" evidence="1">
    <location>
        <begin position="433"/>
        <end position="442"/>
    </location>
</feature>
<feature type="region of interest" description="Disordered" evidence="1">
    <location>
        <begin position="752"/>
        <end position="822"/>
    </location>
</feature>
<feature type="compositionally biased region" description="Basic and acidic residues" evidence="1">
    <location>
        <begin position="939"/>
        <end position="969"/>
    </location>
</feature>
<keyword evidence="3" id="KW-1185">Reference proteome</keyword>
<evidence type="ECO:0000313" key="2">
    <source>
        <dbReference type="EMBL" id="CAB9525998.1"/>
    </source>
</evidence>
<feature type="compositionally biased region" description="Polar residues" evidence="1">
    <location>
        <begin position="57"/>
        <end position="67"/>
    </location>
</feature>
<reference evidence="2" key="1">
    <citation type="submission" date="2020-06" db="EMBL/GenBank/DDBJ databases">
        <authorList>
            <consortium name="Plant Systems Biology data submission"/>
        </authorList>
    </citation>
    <scope>NUCLEOTIDE SEQUENCE</scope>
    <source>
        <strain evidence="2">D6</strain>
    </source>
</reference>
<feature type="region of interest" description="Disordered" evidence="1">
    <location>
        <begin position="127"/>
        <end position="163"/>
    </location>
</feature>
<feature type="compositionally biased region" description="Basic and acidic residues" evidence="1">
    <location>
        <begin position="449"/>
        <end position="473"/>
    </location>
</feature>
<protein>
    <submittedName>
        <fullName evidence="2">Uncharacterized protein</fullName>
    </submittedName>
</protein>
<feature type="region of interest" description="Disordered" evidence="1">
    <location>
        <begin position="1076"/>
        <end position="1105"/>
    </location>
</feature>
<name>A0A9N8HSR1_9STRA</name>
<feature type="compositionally biased region" description="Basic and acidic residues" evidence="1">
    <location>
        <begin position="1016"/>
        <end position="1034"/>
    </location>
</feature>
<sequence length="1194" mass="130865">MNGLKRQGSSGSRSLLKSSRHSSGGGGSSHSRSTSTGSSHARDRLLVSPGRMRKSGSCRSLTIQAQLEQEDYSSDSSSQSAGESESENVNQQEAEEELPFVKGLSDLMDMDDLQLLQPDNANVNANAMEATSFQVGPTGGEATEAIGHQQQQQGRHKTNSSLQVTTTAANNHQNLPKLDFFLSKQQPQNAQGATSSSTKRRSNSSSKSLPGFFASSNKQPQNSTDGSSQLLRHPCKRSLSSTKLNIVDQELIDQNGEIHEHNDNENDNDSITSNSSDNDSDSDDSDSDQSGHSLGSITSVLSKRSIASSRASARRSGRRHKKVLVTSSFSDDDDEDDDTDTASVVSMRRRANSRRGLSVQSRNRHNDVDDDGDQASTYSSRSTRSGFRRGQQRPLVRRVLSDSRNSSVRRSLSDEQEAANRRRSSSNHERFQRQLQQRSRSSSVRRSRIASEADTTIHQHHEEYPNHETDNLKQRRSGGSSGQNRIQALPPSDQEEPTENHNRELESSTTTSGTNSSIGKRPKISSAQVLKRANSGRRRELASEKRRSTRSGGDRSIRGGRRKSPVPDHDWTKSAHKVNDEISNTAGGQPPRRRSGNKLQSQKTQPDHDWAANIYKPHVSSTTSGKKRIKKSSRTKDMKKHGSAQPASGQTEKCSPDPSPKRSSTFTGILTLAARDDSNIQDEGIQHALSVANVTGNDGNRRRSLNEPIYKEANAPFRRAATHDGVVAAAEIVGDKPGISVVRHPTTIRALDDSDTHTENARMPVRKRDGEREKSPTGIRRVSSYSGVLGRARKNSSRSYLQRSSLNKDNHNQATPTKNSAWHAQPAANNGLRRNANNLPSLLSNIVSDESGQESDIDLLDDASSMEFSPLGMKRSLSTGAHLGMTSTGKSAFSKKSVHELVSLKKTERGDQPGAVMKSTTNRKQFKEKTQRSLSASDTDNHGARYQDSGSDKVVARTKISKPERERIHKMLLHQPGDGKSGMQRTTSTGTMKLASAGFDCNKRKSGRRKLSVSRHQTEKEYSDDAEDSGKDQDASQIQRNPAERRFIAASKGNNVLRPSCSAGALGLLISPSAAEPTVRSLNSENRKTQDNKAQRKASSRVHKTTSAGALGLIITEGNATTKPQSRKHEKDAFGSKFDTWLKDKNHSGSPSLTMNDKRPMLNETFQPSEKKKYACQKYQNAMVAQWIAAQPGP</sequence>
<accession>A0A9N8HSR1</accession>
<feature type="compositionally biased region" description="Basic residues" evidence="1">
    <location>
        <begin position="312"/>
        <end position="323"/>
    </location>
</feature>
<feature type="compositionally biased region" description="Low complexity" evidence="1">
    <location>
        <begin position="507"/>
        <end position="517"/>
    </location>
</feature>
<feature type="compositionally biased region" description="Basic and acidic residues" evidence="1">
    <location>
        <begin position="1085"/>
        <end position="1094"/>
    </location>
</feature>
<feature type="compositionally biased region" description="Basic residues" evidence="1">
    <location>
        <begin position="1004"/>
        <end position="1013"/>
    </location>
</feature>
<feature type="compositionally biased region" description="Polar residues" evidence="1">
    <location>
        <begin position="214"/>
        <end position="230"/>
    </location>
</feature>
<organism evidence="2 3">
    <name type="scientific">Seminavis robusta</name>
    <dbReference type="NCBI Taxonomy" id="568900"/>
    <lineage>
        <taxon>Eukaryota</taxon>
        <taxon>Sar</taxon>
        <taxon>Stramenopiles</taxon>
        <taxon>Ochrophyta</taxon>
        <taxon>Bacillariophyta</taxon>
        <taxon>Bacillariophyceae</taxon>
        <taxon>Bacillariophycidae</taxon>
        <taxon>Naviculales</taxon>
        <taxon>Naviculaceae</taxon>
        <taxon>Seminavis</taxon>
    </lineage>
</organism>
<dbReference type="Proteomes" id="UP001153069">
    <property type="component" value="Unassembled WGS sequence"/>
</dbReference>
<feature type="compositionally biased region" description="Polar residues" evidence="1">
    <location>
        <begin position="184"/>
        <end position="193"/>
    </location>
</feature>
<feature type="compositionally biased region" description="Acidic residues" evidence="1">
    <location>
        <begin position="330"/>
        <end position="340"/>
    </location>
</feature>
<gene>
    <name evidence="2" type="ORF">SEMRO_1761_G295930.1</name>
</gene>
<feature type="compositionally biased region" description="Basic and acidic residues" evidence="1">
    <location>
        <begin position="537"/>
        <end position="557"/>
    </location>
</feature>
<feature type="compositionally biased region" description="Polar residues" evidence="1">
    <location>
        <begin position="812"/>
        <end position="822"/>
    </location>
</feature>
<dbReference type="AlphaFoldDB" id="A0A9N8HSR1"/>
<feature type="region of interest" description="Disordered" evidence="1">
    <location>
        <begin position="1140"/>
        <end position="1161"/>
    </location>
</feature>
<feature type="compositionally biased region" description="Low complexity" evidence="1">
    <location>
        <begin position="302"/>
        <end position="311"/>
    </location>
</feature>
<feature type="compositionally biased region" description="Basic and acidic residues" evidence="1">
    <location>
        <begin position="752"/>
        <end position="775"/>
    </location>
</feature>
<feature type="compositionally biased region" description="Basic residues" evidence="1">
    <location>
        <begin position="625"/>
        <end position="642"/>
    </location>
</feature>
<feature type="compositionally biased region" description="Acidic residues" evidence="1">
    <location>
        <begin position="278"/>
        <end position="287"/>
    </location>
</feature>
<feature type="compositionally biased region" description="Low complexity" evidence="1">
    <location>
        <begin position="8"/>
        <end position="17"/>
    </location>
</feature>
<feature type="compositionally biased region" description="Low complexity" evidence="1">
    <location>
        <begin position="376"/>
        <end position="385"/>
    </location>
</feature>
<feature type="compositionally biased region" description="Polar residues" evidence="1">
    <location>
        <begin position="148"/>
        <end position="163"/>
    </location>
</feature>
<feature type="region of interest" description="Disordered" evidence="1">
    <location>
        <begin position="1"/>
        <end position="98"/>
    </location>
</feature>
<proteinExistence type="predicted"/>
<feature type="region of interest" description="Disordered" evidence="1">
    <location>
        <begin position="903"/>
        <end position="1042"/>
    </location>
</feature>
<comment type="caution">
    <text evidence="2">The sequence shown here is derived from an EMBL/GenBank/DDBJ whole genome shotgun (WGS) entry which is preliminary data.</text>
</comment>